<protein>
    <submittedName>
        <fullName evidence="3">DMT family protein</fullName>
    </submittedName>
</protein>
<feature type="transmembrane region" description="Helical" evidence="1">
    <location>
        <begin position="94"/>
        <end position="111"/>
    </location>
</feature>
<keyword evidence="1" id="KW-0812">Transmembrane</keyword>
<keyword evidence="1" id="KW-1133">Transmembrane helix</keyword>
<proteinExistence type="predicted"/>
<dbReference type="STRING" id="487316.BEN76_13250"/>
<dbReference type="PANTHER" id="PTHR38482:SF1">
    <property type="entry name" value="DMT FAMILY PROTEIN"/>
    <property type="match status" value="1"/>
</dbReference>
<dbReference type="GeneID" id="67512689"/>
<gene>
    <name evidence="2" type="ORF">BEN76_13250</name>
    <name evidence="3" type="ORF">RHP80_04225</name>
</gene>
<keyword evidence="1" id="KW-0472">Membrane</keyword>
<organism evidence="2 4">
    <name type="scientific">Acinetobacter soli</name>
    <dbReference type="NCBI Taxonomy" id="487316"/>
    <lineage>
        <taxon>Bacteria</taxon>
        <taxon>Pseudomonadati</taxon>
        <taxon>Pseudomonadota</taxon>
        <taxon>Gammaproteobacteria</taxon>
        <taxon>Moraxellales</taxon>
        <taxon>Moraxellaceae</taxon>
        <taxon>Acinetobacter</taxon>
    </lineage>
</organism>
<evidence type="ECO:0000313" key="4">
    <source>
        <dbReference type="Proteomes" id="UP000185674"/>
    </source>
</evidence>
<evidence type="ECO:0000313" key="3">
    <source>
        <dbReference type="EMBL" id="WND06362.1"/>
    </source>
</evidence>
<evidence type="ECO:0000256" key="1">
    <source>
        <dbReference type="SAM" id="Phobius"/>
    </source>
</evidence>
<dbReference type="Proteomes" id="UP001256400">
    <property type="component" value="Chromosome"/>
</dbReference>
<dbReference type="eggNOG" id="COG3169">
    <property type="taxonomic scope" value="Bacteria"/>
</dbReference>
<dbReference type="RefSeq" id="WP_004933440.1">
    <property type="nucleotide sequence ID" value="NZ_BBNM01000017.1"/>
</dbReference>
<dbReference type="PIRSF" id="PIRSF021239">
    <property type="entry name" value="UCP021239"/>
    <property type="match status" value="1"/>
</dbReference>
<dbReference type="EMBL" id="CP016896">
    <property type="protein sequence ID" value="APV36927.1"/>
    <property type="molecule type" value="Genomic_DNA"/>
</dbReference>
<accession>A0A1P8EL48</accession>
<dbReference type="PANTHER" id="PTHR38482">
    <property type="entry name" value="DMT FAMILY PROTEIN"/>
    <property type="match status" value="1"/>
</dbReference>
<name>A0A1P8EL48_9GAMM</name>
<dbReference type="KEGG" id="asol:BEN76_13250"/>
<dbReference type="InterPro" id="IPR007437">
    <property type="entry name" value="DUF486"/>
</dbReference>
<dbReference type="Proteomes" id="UP000185674">
    <property type="component" value="Chromosome"/>
</dbReference>
<reference evidence="2 4" key="1">
    <citation type="submission" date="2016-08" db="EMBL/GenBank/DDBJ databases">
        <title>Complete genome sequence of Acinetobacter baylyi strain GFJ2.</title>
        <authorList>
            <person name="Tabata M."/>
            <person name="Kuboki S."/>
            <person name="Gibu N."/>
            <person name="Kinouchi Y."/>
            <person name="Vangnai A."/>
            <person name="Kasai D."/>
            <person name="Fukuda M."/>
        </authorList>
    </citation>
    <scope>NUCLEOTIDE SEQUENCE [LARGE SCALE GENOMIC DNA]</scope>
    <source>
        <strain evidence="2 4">GFJ2</strain>
    </source>
</reference>
<reference evidence="3" key="2">
    <citation type="submission" date="2023-09" db="EMBL/GenBank/DDBJ databases">
        <title>Acinetobacter soli.</title>
        <authorList>
            <person name="Kim B."/>
            <person name="Kim D."/>
            <person name="Park D."/>
        </authorList>
    </citation>
    <scope>NUCLEOTIDE SEQUENCE</scope>
    <source>
        <strain evidence="3">2023.05</strain>
    </source>
</reference>
<feature type="transmembrane region" description="Helical" evidence="1">
    <location>
        <begin position="36"/>
        <end position="58"/>
    </location>
</feature>
<sequence length="114" mass="13466">MALSFPLLLLIISNCFMTLAWYGHLKFLHHAPLWQAILFGWAIALLEYSFMIPATRYLDQHGWSLGQMKITQEVVTLLVFTPFMLFMFKQPFKIDYLWAMLCLMGCVYFVFRSQ</sequence>
<dbReference type="AlphaFoldDB" id="A0A1P8EL48"/>
<evidence type="ECO:0000313" key="2">
    <source>
        <dbReference type="EMBL" id="APV36927.1"/>
    </source>
</evidence>
<dbReference type="Pfam" id="PF04342">
    <property type="entry name" value="DMT_6"/>
    <property type="match status" value="1"/>
</dbReference>
<dbReference type="EMBL" id="CP134206">
    <property type="protein sequence ID" value="WND06362.1"/>
    <property type="molecule type" value="Genomic_DNA"/>
</dbReference>